<dbReference type="Proteomes" id="UP001320876">
    <property type="component" value="Unassembled WGS sequence"/>
</dbReference>
<evidence type="ECO:0000313" key="2">
    <source>
        <dbReference type="Proteomes" id="UP001320876"/>
    </source>
</evidence>
<dbReference type="EMBL" id="JAPDDT010000023">
    <property type="protein sequence ID" value="MCW1926290.1"/>
    <property type="molecule type" value="Genomic_DNA"/>
</dbReference>
<keyword evidence="2" id="KW-1185">Reference proteome</keyword>
<evidence type="ECO:0000313" key="1">
    <source>
        <dbReference type="EMBL" id="MCW1926290.1"/>
    </source>
</evidence>
<proteinExistence type="predicted"/>
<dbReference type="RefSeq" id="WP_264490398.1">
    <property type="nucleotide sequence ID" value="NZ_JAPDDT010000023.1"/>
</dbReference>
<accession>A0ABT3GRZ2</accession>
<protein>
    <submittedName>
        <fullName evidence="1">Uncharacterized protein</fullName>
    </submittedName>
</protein>
<comment type="caution">
    <text evidence="1">The sequence shown here is derived from an EMBL/GenBank/DDBJ whole genome shotgun (WGS) entry which is preliminary data.</text>
</comment>
<name>A0ABT3GRZ2_9BACT</name>
<organism evidence="1 2">
    <name type="scientific">Luteolibacter arcticus</name>
    <dbReference type="NCBI Taxonomy" id="1581411"/>
    <lineage>
        <taxon>Bacteria</taxon>
        <taxon>Pseudomonadati</taxon>
        <taxon>Verrucomicrobiota</taxon>
        <taxon>Verrucomicrobiia</taxon>
        <taxon>Verrucomicrobiales</taxon>
        <taxon>Verrucomicrobiaceae</taxon>
        <taxon>Luteolibacter</taxon>
    </lineage>
</organism>
<gene>
    <name evidence="1" type="ORF">OKA05_27295</name>
</gene>
<reference evidence="1 2" key="1">
    <citation type="submission" date="2022-10" db="EMBL/GenBank/DDBJ databases">
        <title>Luteolibacter arcticus strain CCTCC AB 2014275, whole genome shotgun sequencing project.</title>
        <authorList>
            <person name="Zhao G."/>
            <person name="Shen L."/>
        </authorList>
    </citation>
    <scope>NUCLEOTIDE SEQUENCE [LARGE SCALE GENOMIC DNA]</scope>
    <source>
        <strain evidence="1 2">CCTCC AB 2014275</strain>
    </source>
</reference>
<sequence>MTFWADVAGSVSSEVSGSGAVVKVSELGVRLRYEGGTLTPGKGISSYTGRATRALAIPSERVPVRGGRRIAPGETGPLAFVKARGGEVVGYLFEGEVSGTISRGSNKGKPRVRRKGALLYTLTMRQAMRGDPGIVPEGGELLGDWRVPGDR</sequence>